<feature type="compositionally biased region" description="Basic and acidic residues" evidence="1">
    <location>
        <begin position="1"/>
        <end position="38"/>
    </location>
</feature>
<dbReference type="VEuPathDB" id="TrichDB:TVAGG3_0974120"/>
<reference evidence="3" key="2">
    <citation type="journal article" date="2007" name="Science">
        <title>Draft genome sequence of the sexually transmitted pathogen Trichomonas vaginalis.</title>
        <authorList>
            <person name="Carlton J.M."/>
            <person name="Hirt R.P."/>
            <person name="Silva J.C."/>
            <person name="Delcher A.L."/>
            <person name="Schatz M."/>
            <person name="Zhao Q."/>
            <person name="Wortman J.R."/>
            <person name="Bidwell S.L."/>
            <person name="Alsmark U.C.M."/>
            <person name="Besteiro S."/>
            <person name="Sicheritz-Ponten T."/>
            <person name="Noel C.J."/>
            <person name="Dacks J.B."/>
            <person name="Foster P.G."/>
            <person name="Simillion C."/>
            <person name="Van de Peer Y."/>
            <person name="Miranda-Saavedra D."/>
            <person name="Barton G.J."/>
            <person name="Westrop G.D."/>
            <person name="Mueller S."/>
            <person name="Dessi D."/>
            <person name="Fiori P.L."/>
            <person name="Ren Q."/>
            <person name="Paulsen I."/>
            <person name="Zhang H."/>
            <person name="Bastida-Corcuera F.D."/>
            <person name="Simoes-Barbosa A."/>
            <person name="Brown M.T."/>
            <person name="Hayes R.D."/>
            <person name="Mukherjee M."/>
            <person name="Okumura C.Y."/>
            <person name="Schneider R."/>
            <person name="Smith A.J."/>
            <person name="Vanacova S."/>
            <person name="Villalvazo M."/>
            <person name="Haas B.J."/>
            <person name="Pertea M."/>
            <person name="Feldblyum T.V."/>
            <person name="Utterback T.R."/>
            <person name="Shu C.L."/>
            <person name="Osoegawa K."/>
            <person name="de Jong P.J."/>
            <person name="Hrdy I."/>
            <person name="Horvathova L."/>
            <person name="Zubacova Z."/>
            <person name="Dolezal P."/>
            <person name="Malik S.B."/>
            <person name="Logsdon J.M. Jr."/>
            <person name="Henze K."/>
            <person name="Gupta A."/>
            <person name="Wang C.C."/>
            <person name="Dunne R.L."/>
            <person name="Upcroft J.A."/>
            <person name="Upcroft P."/>
            <person name="White O."/>
            <person name="Salzberg S.L."/>
            <person name="Tang P."/>
            <person name="Chiu C.-H."/>
            <person name="Lee Y.-S."/>
            <person name="Embley T.M."/>
            <person name="Coombs G.H."/>
            <person name="Mottram J.C."/>
            <person name="Tachezy J."/>
            <person name="Fraser-Liggett C.M."/>
            <person name="Johnson P.J."/>
        </authorList>
    </citation>
    <scope>NUCLEOTIDE SEQUENCE [LARGE SCALE GENOMIC DNA]</scope>
    <source>
        <strain evidence="3">G3</strain>
    </source>
</reference>
<evidence type="ECO:0000313" key="4">
    <source>
        <dbReference type="Proteomes" id="UP000001542"/>
    </source>
</evidence>
<gene>
    <name evidence="3" type="ORF">TVAG_174920</name>
</gene>
<feature type="compositionally biased region" description="Basic and acidic residues" evidence="1">
    <location>
        <begin position="53"/>
        <end position="65"/>
    </location>
</feature>
<organism evidence="3 4">
    <name type="scientific">Trichomonas vaginalis (strain ATCC PRA-98 / G3)</name>
    <dbReference type="NCBI Taxonomy" id="412133"/>
    <lineage>
        <taxon>Eukaryota</taxon>
        <taxon>Metamonada</taxon>
        <taxon>Parabasalia</taxon>
        <taxon>Trichomonadida</taxon>
        <taxon>Trichomonadidae</taxon>
        <taxon>Trichomonas</taxon>
    </lineage>
</organism>
<evidence type="ECO:0000259" key="2">
    <source>
        <dbReference type="Pfam" id="PF04774"/>
    </source>
</evidence>
<keyword evidence="4" id="KW-1185">Reference proteome</keyword>
<evidence type="ECO:0000256" key="1">
    <source>
        <dbReference type="SAM" id="MobiDB-lite"/>
    </source>
</evidence>
<dbReference type="EMBL" id="DS113410">
    <property type="protein sequence ID" value="EAY07022.1"/>
    <property type="molecule type" value="Genomic_DNA"/>
</dbReference>
<dbReference type="Proteomes" id="UP000001542">
    <property type="component" value="Unassembled WGS sequence"/>
</dbReference>
<dbReference type="OrthoDB" id="10603943at2759"/>
<feature type="domain" description="Hyaluronan/mRNA-binding protein" evidence="2">
    <location>
        <begin position="26"/>
        <end position="72"/>
    </location>
</feature>
<dbReference type="InParanoid" id="A2EK38"/>
<name>A2EK38_TRIV3</name>
<accession>A2EK38</accession>
<dbReference type="KEGG" id="tva:4764906"/>
<dbReference type="VEuPathDB" id="TrichDB:TVAG_174920"/>
<dbReference type="RefSeq" id="XP_001319245.1">
    <property type="nucleotide sequence ID" value="XM_001319210.1"/>
</dbReference>
<proteinExistence type="predicted"/>
<protein>
    <recommendedName>
        <fullName evidence="2">Hyaluronan/mRNA-binding protein domain-containing protein</fullName>
    </recommendedName>
</protein>
<feature type="compositionally biased region" description="Acidic residues" evidence="1">
    <location>
        <begin position="66"/>
        <end position="77"/>
    </location>
</feature>
<dbReference type="InterPro" id="IPR006861">
    <property type="entry name" value="HABP4_PAIRBP1-bd"/>
</dbReference>
<reference evidence="3" key="1">
    <citation type="submission" date="2006-10" db="EMBL/GenBank/DDBJ databases">
        <authorList>
            <person name="Amadeo P."/>
            <person name="Zhao Q."/>
            <person name="Wortman J."/>
            <person name="Fraser-Liggett C."/>
            <person name="Carlton J."/>
        </authorList>
    </citation>
    <scope>NUCLEOTIDE SEQUENCE</scope>
    <source>
        <strain evidence="3">G3</strain>
    </source>
</reference>
<dbReference type="SMR" id="A2EK38"/>
<dbReference type="Pfam" id="PF04774">
    <property type="entry name" value="HABP4_PAI-RBP1"/>
    <property type="match status" value="1"/>
</dbReference>
<evidence type="ECO:0000313" key="3">
    <source>
        <dbReference type="EMBL" id="EAY07022.1"/>
    </source>
</evidence>
<feature type="region of interest" description="Disordered" evidence="1">
    <location>
        <begin position="1"/>
        <end position="77"/>
    </location>
</feature>
<dbReference type="AlphaFoldDB" id="A2EK38"/>
<sequence length="77" mass="8944">MSDKLAVLKDYPKDGPEMPEREKIVRQKDRHDPGNGRRDKTKRQGNGAGNWGDPKDDIKYINDHEPQEDELEEKAEK</sequence>